<evidence type="ECO:0000313" key="3">
    <source>
        <dbReference type="Proteomes" id="UP000033945"/>
    </source>
</evidence>
<sequence length="104" mass="11802">MKMKTKVKVIGAGSIGNHLTQASRRMGWDVVVVDADPKALERMKNEIYPQRYGKWDESIKLYTPDKEPKGGFDIIMIGTPPDVRMKLALEALKENPKLLHLEKP</sequence>
<gene>
    <name evidence="2" type="ORF">UW55_C0031G0010</name>
</gene>
<dbReference type="Pfam" id="PF02737">
    <property type="entry name" value="3HCDH_N"/>
    <property type="match status" value="1"/>
</dbReference>
<reference evidence="2 3" key="1">
    <citation type="journal article" date="2015" name="Nature">
        <title>rRNA introns, odd ribosomes, and small enigmatic genomes across a large radiation of phyla.</title>
        <authorList>
            <person name="Brown C.T."/>
            <person name="Hug L.A."/>
            <person name="Thomas B.C."/>
            <person name="Sharon I."/>
            <person name="Castelle C.J."/>
            <person name="Singh A."/>
            <person name="Wilkins M.J."/>
            <person name="Williams K.H."/>
            <person name="Banfield J.F."/>
        </authorList>
    </citation>
    <scope>NUCLEOTIDE SEQUENCE [LARGE SCALE GENOMIC DNA]</scope>
</reference>
<comment type="caution">
    <text evidence="2">The sequence shown here is derived from an EMBL/GenBank/DDBJ whole genome shotgun (WGS) entry which is preliminary data.</text>
</comment>
<evidence type="ECO:0000259" key="1">
    <source>
        <dbReference type="Pfam" id="PF02737"/>
    </source>
</evidence>
<dbReference type="EMBL" id="LCIT01000031">
    <property type="protein sequence ID" value="KKT61437.1"/>
    <property type="molecule type" value="Genomic_DNA"/>
</dbReference>
<feature type="non-terminal residue" evidence="2">
    <location>
        <position position="104"/>
    </location>
</feature>
<evidence type="ECO:0000313" key="2">
    <source>
        <dbReference type="EMBL" id="KKT61437.1"/>
    </source>
</evidence>
<dbReference type="SUPFAM" id="SSF51735">
    <property type="entry name" value="NAD(P)-binding Rossmann-fold domains"/>
    <property type="match status" value="1"/>
</dbReference>
<accession>A0A0G1KYK3</accession>
<dbReference type="Gene3D" id="3.40.50.720">
    <property type="entry name" value="NAD(P)-binding Rossmann-like Domain"/>
    <property type="match status" value="1"/>
</dbReference>
<feature type="domain" description="3-hydroxyacyl-CoA dehydrogenase NAD binding" evidence="1">
    <location>
        <begin position="6"/>
        <end position="49"/>
    </location>
</feature>
<protein>
    <submittedName>
        <fullName evidence="2">Dehydrogenase-like protein</fullName>
    </submittedName>
</protein>
<dbReference type="GO" id="GO:0006631">
    <property type="term" value="P:fatty acid metabolic process"/>
    <property type="evidence" value="ECO:0007669"/>
    <property type="project" value="InterPro"/>
</dbReference>
<dbReference type="InterPro" id="IPR036291">
    <property type="entry name" value="NAD(P)-bd_dom_sf"/>
</dbReference>
<name>A0A0G1KYK3_9BACT</name>
<dbReference type="Proteomes" id="UP000033945">
    <property type="component" value="Unassembled WGS sequence"/>
</dbReference>
<dbReference type="InterPro" id="IPR006176">
    <property type="entry name" value="3-OHacyl-CoA_DH_NAD-bd"/>
</dbReference>
<dbReference type="GO" id="GO:0070403">
    <property type="term" value="F:NAD+ binding"/>
    <property type="evidence" value="ECO:0007669"/>
    <property type="project" value="InterPro"/>
</dbReference>
<organism evidence="2 3">
    <name type="scientific">Candidatus Giovannonibacteria bacterium GW2011_GWA2_44_26</name>
    <dbReference type="NCBI Taxonomy" id="1618648"/>
    <lineage>
        <taxon>Bacteria</taxon>
        <taxon>Candidatus Giovannoniibacteriota</taxon>
    </lineage>
</organism>
<proteinExistence type="predicted"/>
<dbReference type="AlphaFoldDB" id="A0A0G1KYK3"/>